<accession>A0A397J7Q6</accession>
<name>A0A397J7Q6_9GLOM</name>
<keyword evidence="1" id="KW-0472">Membrane</keyword>
<dbReference type="AlphaFoldDB" id="A0A397J7Q6"/>
<feature type="transmembrane region" description="Helical" evidence="1">
    <location>
        <begin position="24"/>
        <end position="40"/>
    </location>
</feature>
<evidence type="ECO:0000256" key="1">
    <source>
        <dbReference type="SAM" id="Phobius"/>
    </source>
</evidence>
<comment type="caution">
    <text evidence="2">The sequence shown here is derived from an EMBL/GenBank/DDBJ whole genome shotgun (WGS) entry which is preliminary data.</text>
</comment>
<sequence>MSEKISEYRIDNNNDKEKNIDGTYTYNSVGFCTLYLFYYLPCTKKNREKNENNHGNHRNHHMNEDLNENFSNHEKNKRHLLQITNNQDVPILNNIRLQIVDPRIRQLIVTFFLEIRDKCDMGYLREMKALEGLSAPVDKND</sequence>
<keyword evidence="1" id="KW-0812">Transmembrane</keyword>
<keyword evidence="1" id="KW-1133">Transmembrane helix</keyword>
<reference evidence="2 3" key="1">
    <citation type="submission" date="2018-08" db="EMBL/GenBank/DDBJ databases">
        <title>Genome and evolution of the arbuscular mycorrhizal fungus Diversispora epigaea (formerly Glomus versiforme) and its bacterial endosymbionts.</title>
        <authorList>
            <person name="Sun X."/>
            <person name="Fei Z."/>
            <person name="Harrison M."/>
        </authorList>
    </citation>
    <scope>NUCLEOTIDE SEQUENCE [LARGE SCALE GENOMIC DNA]</scope>
    <source>
        <strain evidence="2 3">IT104</strain>
    </source>
</reference>
<dbReference type="OrthoDB" id="10253098at2759"/>
<evidence type="ECO:0000313" key="2">
    <source>
        <dbReference type="EMBL" id="RHZ82046.1"/>
    </source>
</evidence>
<dbReference type="EMBL" id="PQFF01000106">
    <property type="protein sequence ID" value="RHZ82046.1"/>
    <property type="molecule type" value="Genomic_DNA"/>
</dbReference>
<evidence type="ECO:0000313" key="3">
    <source>
        <dbReference type="Proteomes" id="UP000266861"/>
    </source>
</evidence>
<organism evidence="2 3">
    <name type="scientific">Diversispora epigaea</name>
    <dbReference type="NCBI Taxonomy" id="1348612"/>
    <lineage>
        <taxon>Eukaryota</taxon>
        <taxon>Fungi</taxon>
        <taxon>Fungi incertae sedis</taxon>
        <taxon>Mucoromycota</taxon>
        <taxon>Glomeromycotina</taxon>
        <taxon>Glomeromycetes</taxon>
        <taxon>Diversisporales</taxon>
        <taxon>Diversisporaceae</taxon>
        <taxon>Diversispora</taxon>
    </lineage>
</organism>
<proteinExistence type="predicted"/>
<keyword evidence="3" id="KW-1185">Reference proteome</keyword>
<protein>
    <submittedName>
        <fullName evidence="2">Uncharacterized protein</fullName>
    </submittedName>
</protein>
<dbReference type="Proteomes" id="UP000266861">
    <property type="component" value="Unassembled WGS sequence"/>
</dbReference>
<gene>
    <name evidence="2" type="ORF">Glove_114g95</name>
</gene>